<name>A0A222FLC7_9GAMM</name>
<sequence>MQRINRWAMLAALGVCTAVPAQADLLFTVGAKASVWNAGADGDLDKDVSVGSDGLDIEDNTGNQLTVFFEHPVPLLPHVELKRTSLDMSGEGSINAEFAGQDFTGDVETEFDLSHQDLTLYWGLPLPVPFVDVYVGATARQFDGSAEVSGSYQGNTVSESVDLDLTLPLAYGAVKVSTPFGLYAGADVRYIGMGDNQLTDLSYGLGYDLPIPVVDIGLQAGYRRLALQTDPDDVDIEADVDVSGVYVGAAVSLGF</sequence>
<keyword evidence="1" id="KW-0732">Signal</keyword>
<evidence type="ECO:0008006" key="4">
    <source>
        <dbReference type="Google" id="ProtNLM"/>
    </source>
</evidence>
<dbReference type="Proteomes" id="UP000202440">
    <property type="component" value="Chromosome"/>
</dbReference>
<accession>A0A222FLC7</accession>
<organism evidence="2 3">
    <name type="scientific">Bacterioplanes sanyensis</name>
    <dbReference type="NCBI Taxonomy" id="1249553"/>
    <lineage>
        <taxon>Bacteria</taxon>
        <taxon>Pseudomonadati</taxon>
        <taxon>Pseudomonadota</taxon>
        <taxon>Gammaproteobacteria</taxon>
        <taxon>Oceanospirillales</taxon>
        <taxon>Oceanospirillaceae</taxon>
        <taxon>Bacterioplanes</taxon>
    </lineage>
</organism>
<dbReference type="AlphaFoldDB" id="A0A222FLC7"/>
<evidence type="ECO:0000313" key="2">
    <source>
        <dbReference type="EMBL" id="ASP39472.1"/>
    </source>
</evidence>
<dbReference type="RefSeq" id="WP_094060650.1">
    <property type="nucleotide sequence ID" value="NZ_CP022530.1"/>
</dbReference>
<feature type="signal peptide" evidence="1">
    <location>
        <begin position="1"/>
        <end position="23"/>
    </location>
</feature>
<dbReference type="OrthoDB" id="6708408at2"/>
<feature type="chain" id="PRO_5012510732" description="Outer membrane protein" evidence="1">
    <location>
        <begin position="24"/>
        <end position="255"/>
    </location>
</feature>
<dbReference type="NCBIfam" id="TIGR04219">
    <property type="entry name" value="OMP_w_GlyGly"/>
    <property type="match status" value="1"/>
</dbReference>
<gene>
    <name evidence="2" type="ORF">CHH28_12660</name>
</gene>
<keyword evidence="3" id="KW-1185">Reference proteome</keyword>
<proteinExistence type="predicted"/>
<dbReference type="EMBL" id="CP022530">
    <property type="protein sequence ID" value="ASP39472.1"/>
    <property type="molecule type" value="Genomic_DNA"/>
</dbReference>
<evidence type="ECO:0000256" key="1">
    <source>
        <dbReference type="SAM" id="SignalP"/>
    </source>
</evidence>
<protein>
    <recommendedName>
        <fullName evidence="4">Outer membrane protein</fullName>
    </recommendedName>
</protein>
<evidence type="ECO:0000313" key="3">
    <source>
        <dbReference type="Proteomes" id="UP000202440"/>
    </source>
</evidence>
<dbReference type="KEGG" id="bsan:CHH28_12660"/>
<dbReference type="InterPro" id="IPR026387">
    <property type="entry name" value="OMP_w_GlyGly"/>
</dbReference>
<reference evidence="2 3" key="1">
    <citation type="submission" date="2017-07" db="EMBL/GenBank/DDBJ databases">
        <title>Annotated genome sequence of Bacterioplanes sanyensis isolated from Red Sea.</title>
        <authorList>
            <person name="Rehman Z.U."/>
        </authorList>
    </citation>
    <scope>NUCLEOTIDE SEQUENCE [LARGE SCALE GENOMIC DNA]</scope>
    <source>
        <strain evidence="2 3">NV9</strain>
    </source>
</reference>